<accession>A0ABS7YDI5</accession>
<sequence>MKRTHAFLLVGAALAWAGSARAQAVPDAKAAFEQAKAMAEANYKAAKARCDQIAGNPHALCIAEARAARVRTEEEAGAAYKNTLSAYTDARMRIASANYDRDRVRCAAVTGNDRDVCLEQAKASLIAAQADAKADRKSIEARQDAQQDKLAAQYRVAIEKCDAYAGAVKDQCVDAAKTAFRK</sequence>
<evidence type="ECO:0008006" key="4">
    <source>
        <dbReference type="Google" id="ProtNLM"/>
    </source>
</evidence>
<keyword evidence="3" id="KW-1185">Reference proteome</keyword>
<name>A0ABS7YDI5_9BURK</name>
<feature type="chain" id="PRO_5046190208" description="Cell envelope biogenesis protein TolA" evidence="1">
    <location>
        <begin position="23"/>
        <end position="182"/>
    </location>
</feature>
<evidence type="ECO:0000256" key="1">
    <source>
        <dbReference type="SAM" id="SignalP"/>
    </source>
</evidence>
<evidence type="ECO:0000313" key="2">
    <source>
        <dbReference type="EMBL" id="MCA1856594.1"/>
    </source>
</evidence>
<dbReference type="RefSeq" id="WP_225238861.1">
    <property type="nucleotide sequence ID" value="NZ_JAHYBX010000003.1"/>
</dbReference>
<organism evidence="2 3">
    <name type="scientific">Massilia hydrophila</name>
    <dbReference type="NCBI Taxonomy" id="3044279"/>
    <lineage>
        <taxon>Bacteria</taxon>
        <taxon>Pseudomonadati</taxon>
        <taxon>Pseudomonadota</taxon>
        <taxon>Betaproteobacteria</taxon>
        <taxon>Burkholderiales</taxon>
        <taxon>Oxalobacteraceae</taxon>
        <taxon>Telluria group</taxon>
        <taxon>Massilia</taxon>
    </lineage>
</organism>
<reference evidence="2 3" key="1">
    <citation type="submission" date="2021-07" db="EMBL/GenBank/DDBJ databases">
        <title>Characterization of Violacein-producing bacteria and related species.</title>
        <authorList>
            <person name="Wilson H.S."/>
            <person name="De Leon M.E."/>
        </authorList>
    </citation>
    <scope>NUCLEOTIDE SEQUENCE [LARGE SCALE GENOMIC DNA]</scope>
    <source>
        <strain evidence="2 3">HSC-2F05</strain>
    </source>
</reference>
<dbReference type="EMBL" id="JAHYBX010000003">
    <property type="protein sequence ID" value="MCA1856594.1"/>
    <property type="molecule type" value="Genomic_DNA"/>
</dbReference>
<evidence type="ECO:0000313" key="3">
    <source>
        <dbReference type="Proteomes" id="UP001198602"/>
    </source>
</evidence>
<dbReference type="Proteomes" id="UP001198602">
    <property type="component" value="Unassembled WGS sequence"/>
</dbReference>
<protein>
    <recommendedName>
        <fullName evidence="4">Cell envelope biogenesis protein TolA</fullName>
    </recommendedName>
</protein>
<proteinExistence type="predicted"/>
<keyword evidence="1" id="KW-0732">Signal</keyword>
<feature type="signal peptide" evidence="1">
    <location>
        <begin position="1"/>
        <end position="22"/>
    </location>
</feature>
<gene>
    <name evidence="2" type="ORF">LE190_11770</name>
</gene>
<comment type="caution">
    <text evidence="2">The sequence shown here is derived from an EMBL/GenBank/DDBJ whole genome shotgun (WGS) entry which is preliminary data.</text>
</comment>